<dbReference type="Gene3D" id="3.90.230.10">
    <property type="entry name" value="Creatinase/methionine aminopeptidase superfamily"/>
    <property type="match status" value="1"/>
</dbReference>
<gene>
    <name evidence="6" type="primary">map</name>
    <name evidence="9" type="ORF">BKA05_002796</name>
</gene>
<reference evidence="9 10" key="1">
    <citation type="submission" date="2020-07" db="EMBL/GenBank/DDBJ databases">
        <title>Sequencing the genomes of 1000 actinobacteria strains.</title>
        <authorList>
            <person name="Klenk H.-P."/>
        </authorList>
    </citation>
    <scope>NUCLEOTIDE SEQUENCE [LARGE SCALE GENOMIC DNA]</scope>
    <source>
        <strain evidence="9 10">DSM 18248</strain>
    </source>
</reference>
<evidence type="ECO:0000256" key="1">
    <source>
        <dbReference type="ARBA" id="ARBA00002521"/>
    </source>
</evidence>
<comment type="caution">
    <text evidence="9">The sequence shown here is derived from an EMBL/GenBank/DDBJ whole genome shotgun (WGS) entry which is preliminary data.</text>
</comment>
<dbReference type="EC" id="3.4.11.18" evidence="6 7"/>
<feature type="binding site" evidence="6">
    <location>
        <position position="182"/>
    </location>
    <ligand>
        <name>substrate</name>
    </ligand>
</feature>
<protein>
    <recommendedName>
        <fullName evidence="6 7">Methionine aminopeptidase</fullName>
        <shortName evidence="6">MAP</shortName>
        <shortName evidence="6">MetAP</shortName>
        <ecNumber evidence="6 7">3.4.11.18</ecNumber>
    </recommendedName>
    <alternativeName>
        <fullName evidence="6">Peptidase M</fullName>
    </alternativeName>
</protein>
<dbReference type="GO" id="GO:0006508">
    <property type="term" value="P:proteolysis"/>
    <property type="evidence" value="ECO:0007669"/>
    <property type="project" value="UniProtKB-KW"/>
</dbReference>
<dbReference type="GO" id="GO:0005829">
    <property type="term" value="C:cytosol"/>
    <property type="evidence" value="ECO:0007669"/>
    <property type="project" value="TreeGrafter"/>
</dbReference>
<evidence type="ECO:0000256" key="3">
    <source>
        <dbReference type="ARBA" id="ARBA00022670"/>
    </source>
</evidence>
<evidence type="ECO:0000256" key="7">
    <source>
        <dbReference type="RuleBase" id="RU003653"/>
    </source>
</evidence>
<feature type="binding site" evidence="6">
    <location>
        <position position="239"/>
    </location>
    <ligand>
        <name>a divalent metal cation</name>
        <dbReference type="ChEBI" id="CHEBI:60240"/>
        <label>2</label>
        <note>catalytic</note>
    </ligand>
</feature>
<dbReference type="GO" id="GO:0046872">
    <property type="term" value="F:metal ion binding"/>
    <property type="evidence" value="ECO:0007669"/>
    <property type="project" value="UniProtKB-UniRule"/>
</dbReference>
<dbReference type="Proteomes" id="UP000537326">
    <property type="component" value="Unassembled WGS sequence"/>
</dbReference>
<comment type="subunit">
    <text evidence="6">Monomer.</text>
</comment>
<dbReference type="InterPro" id="IPR001714">
    <property type="entry name" value="Pept_M24_MAP"/>
</dbReference>
<dbReference type="EMBL" id="JACBZI010000001">
    <property type="protein sequence ID" value="NYI11281.1"/>
    <property type="molecule type" value="Genomic_DNA"/>
</dbReference>
<comment type="function">
    <text evidence="1 6">Removes the N-terminal methionine from nascent proteins. The N-terminal methionine is often cleaved when the second residue in the primary sequence is small and uncharged (Met-Ala-, Cys, Gly, Pro, Ser, Thr, or Val). Requires deformylation of the N(alpha)-formylated initiator methionine before it can be hydrolyzed.</text>
</comment>
<feature type="binding site" evidence="6">
    <location>
        <position position="111"/>
    </location>
    <ligand>
        <name>a divalent metal cation</name>
        <dbReference type="ChEBI" id="CHEBI:60240"/>
        <label>2</label>
        <note>catalytic</note>
    </ligand>
</feature>
<keyword evidence="2 6" id="KW-0031">Aminopeptidase</keyword>
<evidence type="ECO:0000256" key="6">
    <source>
        <dbReference type="HAMAP-Rule" id="MF_01974"/>
    </source>
</evidence>
<feature type="binding site" evidence="6">
    <location>
        <position position="208"/>
    </location>
    <ligand>
        <name>a divalent metal cation</name>
        <dbReference type="ChEBI" id="CHEBI:60240"/>
        <label>2</label>
        <note>catalytic</note>
    </ligand>
</feature>
<feature type="binding site" evidence="6">
    <location>
        <position position="100"/>
    </location>
    <ligand>
        <name>a divalent metal cation</name>
        <dbReference type="ChEBI" id="CHEBI:60240"/>
        <label>1</label>
    </ligand>
</feature>
<dbReference type="PRINTS" id="PR00599">
    <property type="entry name" value="MAPEPTIDASE"/>
</dbReference>
<organism evidence="9 10">
    <name type="scientific">Nocardioides marinus</name>
    <dbReference type="NCBI Taxonomy" id="374514"/>
    <lineage>
        <taxon>Bacteria</taxon>
        <taxon>Bacillati</taxon>
        <taxon>Actinomycetota</taxon>
        <taxon>Actinomycetes</taxon>
        <taxon>Propionibacteriales</taxon>
        <taxon>Nocardioidaceae</taxon>
        <taxon>Nocardioides</taxon>
    </lineage>
</organism>
<dbReference type="CDD" id="cd01086">
    <property type="entry name" value="MetAP1"/>
    <property type="match status" value="1"/>
</dbReference>
<evidence type="ECO:0000313" key="10">
    <source>
        <dbReference type="Proteomes" id="UP000537326"/>
    </source>
</evidence>
<dbReference type="InterPro" id="IPR036005">
    <property type="entry name" value="Creatinase/aminopeptidase-like"/>
</dbReference>
<evidence type="ECO:0000256" key="5">
    <source>
        <dbReference type="ARBA" id="ARBA00022801"/>
    </source>
</evidence>
<evidence type="ECO:0000259" key="8">
    <source>
        <dbReference type="Pfam" id="PF00557"/>
    </source>
</evidence>
<accession>A0A7Y9YFI6</accession>
<dbReference type="GO" id="GO:0004239">
    <property type="term" value="F:initiator methionyl aminopeptidase activity"/>
    <property type="evidence" value="ECO:0007669"/>
    <property type="project" value="UniProtKB-UniRule"/>
</dbReference>
<dbReference type="AlphaFoldDB" id="A0A7Y9YFI6"/>
<dbReference type="PANTHER" id="PTHR43330">
    <property type="entry name" value="METHIONINE AMINOPEPTIDASE"/>
    <property type="match status" value="1"/>
</dbReference>
<dbReference type="SUPFAM" id="SSF55920">
    <property type="entry name" value="Creatinase/aminopeptidase"/>
    <property type="match status" value="1"/>
</dbReference>
<sequence>MGLLDRGLEIKDRDQIRLMRRAGLVVGETLELLRSSVRAGITTGELDAIAEDHIRSSGAVPSFKGYHGFPGSICASVNDEVVHGIPGERTLADGDVISIDCGAIVEGWHGDAATTVAVGQVPDEVTDLSEVTRQAMWRGIAAARLGGRVTDISHAVETHVRASGSYGILEDYVGHGIGSAMHQPPNVPNYGRPGRGPRLVEGLALAVEPMITLGGKDTDVLEDDWTVVTSDGSWAAHHEHTFTLTPQGAWVLTALDGGEAELTALGVPFGPLAD</sequence>
<dbReference type="NCBIfam" id="TIGR00500">
    <property type="entry name" value="met_pdase_I"/>
    <property type="match status" value="1"/>
</dbReference>
<dbReference type="InterPro" id="IPR000994">
    <property type="entry name" value="Pept_M24"/>
</dbReference>
<keyword evidence="3 6" id="KW-0645">Protease</keyword>
<feature type="binding site" evidence="6">
    <location>
        <position position="111"/>
    </location>
    <ligand>
        <name>a divalent metal cation</name>
        <dbReference type="ChEBI" id="CHEBI:60240"/>
        <label>1</label>
    </ligand>
</feature>
<comment type="cofactor">
    <cofactor evidence="6">
        <name>Co(2+)</name>
        <dbReference type="ChEBI" id="CHEBI:48828"/>
    </cofactor>
    <cofactor evidence="6">
        <name>Zn(2+)</name>
        <dbReference type="ChEBI" id="CHEBI:29105"/>
    </cofactor>
    <cofactor evidence="6">
        <name>Mn(2+)</name>
        <dbReference type="ChEBI" id="CHEBI:29035"/>
    </cofactor>
    <cofactor evidence="6">
        <name>Fe(2+)</name>
        <dbReference type="ChEBI" id="CHEBI:29033"/>
    </cofactor>
    <text evidence="6">Binds 2 divalent metal cations per subunit. Has a high-affinity and a low affinity metal-binding site. The true nature of the physiological cofactor is under debate. The enzyme is active with cobalt, zinc, manganese or divalent iron ions. Most likely, methionine aminopeptidases function as mononuclear Fe(2+)-metalloproteases under physiological conditions, and the catalytically relevant metal-binding site has been assigned to the histidine-containing high-affinity site.</text>
</comment>
<keyword evidence="4 6" id="KW-0479">Metal-binding</keyword>
<evidence type="ECO:0000256" key="4">
    <source>
        <dbReference type="ARBA" id="ARBA00022723"/>
    </source>
</evidence>
<evidence type="ECO:0000313" key="9">
    <source>
        <dbReference type="EMBL" id="NYI11281.1"/>
    </source>
</evidence>
<proteinExistence type="inferred from homology"/>
<dbReference type="PANTHER" id="PTHR43330:SF27">
    <property type="entry name" value="METHIONINE AMINOPEPTIDASE"/>
    <property type="match status" value="1"/>
</dbReference>
<name>A0A7Y9YFI6_9ACTN</name>
<keyword evidence="5 6" id="KW-0378">Hydrolase</keyword>
<feature type="domain" description="Peptidase M24" evidence="8">
    <location>
        <begin position="18"/>
        <end position="245"/>
    </location>
</feature>
<feature type="binding site" evidence="6">
    <location>
        <position position="239"/>
    </location>
    <ligand>
        <name>a divalent metal cation</name>
        <dbReference type="ChEBI" id="CHEBI:60240"/>
        <label>1</label>
    </ligand>
</feature>
<feature type="binding site" evidence="6">
    <location>
        <position position="175"/>
    </location>
    <ligand>
        <name>a divalent metal cation</name>
        <dbReference type="ChEBI" id="CHEBI:60240"/>
        <label>2</label>
        <note>catalytic</note>
    </ligand>
</feature>
<feature type="binding site" evidence="6">
    <location>
        <position position="83"/>
    </location>
    <ligand>
        <name>substrate</name>
    </ligand>
</feature>
<comment type="catalytic activity">
    <reaction evidence="6 7">
        <text>Release of N-terminal amino acids, preferentially methionine, from peptides and arylamides.</text>
        <dbReference type="EC" id="3.4.11.18"/>
    </reaction>
</comment>
<comment type="similarity">
    <text evidence="6">Belongs to the peptidase M24A family. Methionine aminopeptidase type 1 subfamily.</text>
</comment>
<dbReference type="RefSeq" id="WP_179531996.1">
    <property type="nucleotide sequence ID" value="NZ_BAAAPP010000008.1"/>
</dbReference>
<dbReference type="HAMAP" id="MF_01974">
    <property type="entry name" value="MetAP_1"/>
    <property type="match status" value="1"/>
</dbReference>
<evidence type="ECO:0000256" key="2">
    <source>
        <dbReference type="ARBA" id="ARBA00022438"/>
    </source>
</evidence>
<keyword evidence="10" id="KW-1185">Reference proteome</keyword>
<dbReference type="Pfam" id="PF00557">
    <property type="entry name" value="Peptidase_M24"/>
    <property type="match status" value="1"/>
</dbReference>
<dbReference type="InterPro" id="IPR002467">
    <property type="entry name" value="Pept_M24A_MAP1"/>
</dbReference>
<dbReference type="PROSITE" id="PS00680">
    <property type="entry name" value="MAP_1"/>
    <property type="match status" value="1"/>
</dbReference>
<dbReference type="GO" id="GO:0070006">
    <property type="term" value="F:metalloaminopeptidase activity"/>
    <property type="evidence" value="ECO:0007669"/>
    <property type="project" value="UniProtKB-UniRule"/>
</dbReference>